<evidence type="ECO:0000313" key="2">
    <source>
        <dbReference type="EMBL" id="UYF93474.1"/>
    </source>
</evidence>
<keyword evidence="3" id="KW-1185">Reference proteome</keyword>
<dbReference type="RefSeq" id="WP_029541385.1">
    <property type="nucleotide sequence ID" value="NZ_BAAAYP010000042.1"/>
</dbReference>
<reference evidence="1" key="2">
    <citation type="submission" date="2019-10" db="EMBL/GenBank/DDBJ databases">
        <title>Draft genome sequence of Rhodococcus aetherivorans JCM 14343.</title>
        <authorList>
            <person name="Inoue D."/>
            <person name="Nakazawa M."/>
            <person name="Yamamoto N."/>
            <person name="Sei K."/>
            <person name="Ike M."/>
        </authorList>
    </citation>
    <scope>NUCLEOTIDE SEQUENCE</scope>
    <source>
        <strain evidence="1">JCM 14343</strain>
    </source>
</reference>
<reference evidence="1 3" key="1">
    <citation type="journal article" date="2018" name="Biodegradation">
        <title>1,4-Dioxane degradation characteristics of Rhodococcus aetherivorans JCM 14343.</title>
        <authorList>
            <person name="Inoue D."/>
            <person name="Tsunoda T."/>
            <person name="Yamamoto N."/>
            <person name="Ike M."/>
            <person name="Sei K."/>
        </authorList>
    </citation>
    <scope>NUCLEOTIDE SEQUENCE [LARGE SCALE GENOMIC DNA]</scope>
    <source>
        <strain evidence="1 3">JCM 14343</strain>
    </source>
</reference>
<protein>
    <submittedName>
        <fullName evidence="2">Uncharacterized protein</fullName>
    </submittedName>
</protein>
<evidence type="ECO:0000313" key="3">
    <source>
        <dbReference type="Proteomes" id="UP000325466"/>
    </source>
</evidence>
<name>A0A059MUH2_9NOCA</name>
<dbReference type="EMBL" id="BLAH01000086">
    <property type="protein sequence ID" value="GES37825.1"/>
    <property type="molecule type" value="Genomic_DNA"/>
</dbReference>
<dbReference type="Proteomes" id="UP001163947">
    <property type="component" value="Chromosome"/>
</dbReference>
<accession>A0A059MUH2</accession>
<sequence>MNVEPRMAGLRQWRTDRLEDLVAQLERTTDPALPCFARDVARTELALRREGGTVDWVCRVRAQPRSDGRSVLLTLALPTTLSEPEVRDAALVRARELFGSDVVVDSVQFGD</sequence>
<organism evidence="2 4">
    <name type="scientific">Rhodococcus aetherivorans</name>
    <dbReference type="NCBI Taxonomy" id="191292"/>
    <lineage>
        <taxon>Bacteria</taxon>
        <taxon>Bacillati</taxon>
        <taxon>Actinomycetota</taxon>
        <taxon>Actinomycetes</taxon>
        <taxon>Mycobacteriales</taxon>
        <taxon>Nocardiaceae</taxon>
        <taxon>Rhodococcus</taxon>
    </lineage>
</organism>
<dbReference type="Proteomes" id="UP000325466">
    <property type="component" value="Unassembled WGS sequence"/>
</dbReference>
<dbReference type="EMBL" id="CP106982">
    <property type="protein sequence ID" value="UYF93474.1"/>
    <property type="molecule type" value="Genomic_DNA"/>
</dbReference>
<dbReference type="KEGG" id="rav:AAT18_04950"/>
<dbReference type="GeneID" id="83623556"/>
<evidence type="ECO:0000313" key="1">
    <source>
        <dbReference type="EMBL" id="GES37825.1"/>
    </source>
</evidence>
<evidence type="ECO:0000313" key="4">
    <source>
        <dbReference type="Proteomes" id="UP001163947"/>
    </source>
</evidence>
<dbReference type="AlphaFoldDB" id="A0A059MUH2"/>
<proteinExistence type="predicted"/>
<accession>A0A0F6VGF7</accession>
<gene>
    <name evidence="2" type="ORF">OCS65_24040</name>
    <name evidence="1" type="ORF">RAJCM14343_3084</name>
</gene>
<reference evidence="2" key="3">
    <citation type="submission" date="2022-09" db="EMBL/GenBank/DDBJ databases">
        <title>The genome sequence of Rhodococcus aetherivorans N1.</title>
        <authorList>
            <person name="Jiang W."/>
        </authorList>
    </citation>
    <scope>NUCLEOTIDE SEQUENCE</scope>
    <source>
        <strain evidence="2">N1</strain>
    </source>
</reference>